<dbReference type="Proteomes" id="UP000092461">
    <property type="component" value="Unassembled WGS sequence"/>
</dbReference>
<keyword evidence="4 8" id="KW-0863">Zinc-finger</keyword>
<evidence type="ECO:0000256" key="5">
    <source>
        <dbReference type="ARBA" id="ARBA00022833"/>
    </source>
</evidence>
<accession>A0A1B0CGX1</accession>
<dbReference type="PANTHER" id="PTHR24404">
    <property type="entry name" value="ZINC FINGER PROTEIN"/>
    <property type="match status" value="1"/>
</dbReference>
<dbReference type="GO" id="GO:0005634">
    <property type="term" value="C:nucleus"/>
    <property type="evidence" value="ECO:0007669"/>
    <property type="project" value="UniProtKB-SubCell"/>
</dbReference>
<dbReference type="Gene3D" id="3.30.160.60">
    <property type="entry name" value="Classic Zinc Finger"/>
    <property type="match status" value="2"/>
</dbReference>
<keyword evidence="6" id="KW-0238">DNA-binding</keyword>
<dbReference type="AlphaFoldDB" id="A0A1B0CGX1"/>
<dbReference type="PANTHER" id="PTHR24404:SF106">
    <property type="entry name" value="C2H2-TYPE DOMAIN-CONTAINING PROTEIN"/>
    <property type="match status" value="1"/>
</dbReference>
<keyword evidence="11" id="KW-1185">Reference proteome</keyword>
<dbReference type="SMART" id="SM00355">
    <property type="entry name" value="ZnF_C2H2"/>
    <property type="match status" value="4"/>
</dbReference>
<evidence type="ECO:0000256" key="2">
    <source>
        <dbReference type="ARBA" id="ARBA00022723"/>
    </source>
</evidence>
<keyword evidence="7" id="KW-0539">Nucleus</keyword>
<dbReference type="VEuPathDB" id="VectorBase:LLOJ003684"/>
<evidence type="ECO:0000256" key="3">
    <source>
        <dbReference type="ARBA" id="ARBA00022737"/>
    </source>
</evidence>
<dbReference type="PROSITE" id="PS00028">
    <property type="entry name" value="ZINC_FINGER_C2H2_1"/>
    <property type="match status" value="4"/>
</dbReference>
<dbReference type="EMBL" id="AJWK01011660">
    <property type="status" value="NOT_ANNOTATED_CDS"/>
    <property type="molecule type" value="Genomic_DNA"/>
</dbReference>
<feature type="domain" description="C2H2-type" evidence="9">
    <location>
        <begin position="274"/>
        <end position="302"/>
    </location>
</feature>
<keyword evidence="3" id="KW-0677">Repeat</keyword>
<keyword evidence="2" id="KW-0479">Metal-binding</keyword>
<dbReference type="GO" id="GO:0006357">
    <property type="term" value="P:regulation of transcription by RNA polymerase II"/>
    <property type="evidence" value="ECO:0007669"/>
    <property type="project" value="TreeGrafter"/>
</dbReference>
<evidence type="ECO:0000256" key="7">
    <source>
        <dbReference type="ARBA" id="ARBA00023242"/>
    </source>
</evidence>
<evidence type="ECO:0000256" key="1">
    <source>
        <dbReference type="ARBA" id="ARBA00004123"/>
    </source>
</evidence>
<dbReference type="InterPro" id="IPR036236">
    <property type="entry name" value="Znf_C2H2_sf"/>
</dbReference>
<dbReference type="InterPro" id="IPR013087">
    <property type="entry name" value="Znf_C2H2_type"/>
</dbReference>
<dbReference type="EnsemblMetazoa" id="LLOJ003684-RA">
    <property type="protein sequence ID" value="LLOJ003684-PA"/>
    <property type="gene ID" value="LLOJ003684"/>
</dbReference>
<reference evidence="10" key="1">
    <citation type="submission" date="2020-05" db="UniProtKB">
        <authorList>
            <consortium name="EnsemblMetazoa"/>
        </authorList>
    </citation>
    <scope>IDENTIFICATION</scope>
    <source>
        <strain evidence="10">Jacobina</strain>
    </source>
</reference>
<evidence type="ECO:0000313" key="11">
    <source>
        <dbReference type="Proteomes" id="UP000092461"/>
    </source>
</evidence>
<evidence type="ECO:0000259" key="9">
    <source>
        <dbReference type="PROSITE" id="PS50157"/>
    </source>
</evidence>
<dbReference type="VEuPathDB" id="VectorBase:LLONM1_002441"/>
<sequence>RNNLAKRINHHGVSVGNIASGRVTSWGNHGHVALGIDCPSTKINFPVTVTIVNGEGRWDDDEIATELTILHPQLWVVDVEANSKSNCSGIHLSRGQGIPSSEGIGFVECNYFRNVAIEKEHLAMLRHQLSSRNRSTNDVDVQLFGQSREKLAGCSIGNGLSVGAEEFGVVGSIEEFRKTDNLWAKSFFEQLKRSQPNQMDIPDIEIKEENDDFGSIVVKEEYNYYNYAEEPQNNAVYANGLNFIKTEKEDEEPEEIKEELVQERNKLGIYQILYKCTMCSINFEGKKDLLHHHTKHHVGPTKPFKCLYCEMVFTTFGYIEAHVFKNHRGLPIDAIDKIKHHVATFHEKKQLPKGFPEIWKMFSCPTTGRTYYAHCLRKKTEEVPKNRCGPTFTCPICFRKFCKEGTFNNHITKHTREHEDNPADGVTKSEVYMRNGKSKVFFKCRLCNRMYTTRDEVMKHEKCHEEYKNLDRVNSLYLLLKKANSVKTIVRSNNATTASTKAQTSTIVNSTGVTTIKNEIFDC</sequence>
<comment type="subcellular location">
    <subcellularLocation>
        <location evidence="1">Nucleus</location>
    </subcellularLocation>
</comment>
<dbReference type="GO" id="GO:0000978">
    <property type="term" value="F:RNA polymerase II cis-regulatory region sequence-specific DNA binding"/>
    <property type="evidence" value="ECO:0007669"/>
    <property type="project" value="TreeGrafter"/>
</dbReference>
<feature type="domain" description="C2H2-type" evidence="9">
    <location>
        <begin position="392"/>
        <end position="419"/>
    </location>
</feature>
<organism evidence="10 11">
    <name type="scientific">Lutzomyia longipalpis</name>
    <name type="common">Sand fly</name>
    <dbReference type="NCBI Taxonomy" id="7200"/>
    <lineage>
        <taxon>Eukaryota</taxon>
        <taxon>Metazoa</taxon>
        <taxon>Ecdysozoa</taxon>
        <taxon>Arthropoda</taxon>
        <taxon>Hexapoda</taxon>
        <taxon>Insecta</taxon>
        <taxon>Pterygota</taxon>
        <taxon>Neoptera</taxon>
        <taxon>Endopterygota</taxon>
        <taxon>Diptera</taxon>
        <taxon>Nematocera</taxon>
        <taxon>Psychodoidea</taxon>
        <taxon>Psychodidae</taxon>
        <taxon>Lutzomyia</taxon>
        <taxon>Lutzomyia</taxon>
    </lineage>
</organism>
<dbReference type="PROSITE" id="PS50157">
    <property type="entry name" value="ZINC_FINGER_C2H2_2"/>
    <property type="match status" value="3"/>
</dbReference>
<evidence type="ECO:0000313" key="10">
    <source>
        <dbReference type="EnsemblMetazoa" id="LLOJ003684-PA"/>
    </source>
</evidence>
<protein>
    <recommendedName>
        <fullName evidence="9">C2H2-type domain-containing protein</fullName>
    </recommendedName>
</protein>
<proteinExistence type="predicted"/>
<dbReference type="InterPro" id="IPR050589">
    <property type="entry name" value="Ikaros_C2H2-ZF"/>
</dbReference>
<dbReference type="SUPFAM" id="SSF57667">
    <property type="entry name" value="beta-beta-alpha zinc fingers"/>
    <property type="match status" value="1"/>
</dbReference>
<dbReference type="GO" id="GO:0003700">
    <property type="term" value="F:DNA-binding transcription factor activity"/>
    <property type="evidence" value="ECO:0007669"/>
    <property type="project" value="TreeGrafter"/>
</dbReference>
<feature type="domain" description="C2H2-type" evidence="9">
    <location>
        <begin position="442"/>
        <end position="469"/>
    </location>
</feature>
<evidence type="ECO:0000256" key="8">
    <source>
        <dbReference type="PROSITE-ProRule" id="PRU00042"/>
    </source>
</evidence>
<evidence type="ECO:0000256" key="4">
    <source>
        <dbReference type="ARBA" id="ARBA00022771"/>
    </source>
</evidence>
<evidence type="ECO:0000256" key="6">
    <source>
        <dbReference type="ARBA" id="ARBA00023125"/>
    </source>
</evidence>
<keyword evidence="5" id="KW-0862">Zinc</keyword>
<name>A0A1B0CGX1_LUTLO</name>
<dbReference type="GO" id="GO:0008270">
    <property type="term" value="F:zinc ion binding"/>
    <property type="evidence" value="ECO:0007669"/>
    <property type="project" value="UniProtKB-KW"/>
</dbReference>